<keyword evidence="1" id="KW-1133">Transmembrane helix</keyword>
<evidence type="ECO:0000256" key="1">
    <source>
        <dbReference type="SAM" id="Phobius"/>
    </source>
</evidence>
<sequence>MKSFLQSQFRHVLTFVPGLTGFLVALPFMKPEDGAEVNGLLMKIFAALIGLLVLMITRAVMWSVEKWAPGLAPLLKGNLSQEEKQDGANAGSSGGNLSVLFLAAAAGLSMAGLTLLPSCSVAASALTGAPIPAESVQRAGDPDAHPILIVADDLARAEREAEQATENDEPAPVNGLYDAGRAAAMAREVFTDSGK</sequence>
<feature type="transmembrane region" description="Helical" evidence="1">
    <location>
        <begin position="97"/>
        <end position="116"/>
    </location>
</feature>
<reference evidence="2 3" key="1">
    <citation type="submission" date="2024-02" db="EMBL/GenBank/DDBJ databases">
        <title>Haloferula sargassicola NBRC 104335.</title>
        <authorList>
            <person name="Ichikawa N."/>
            <person name="Katano-Makiyama Y."/>
            <person name="Hidaka K."/>
        </authorList>
    </citation>
    <scope>NUCLEOTIDE SEQUENCE [LARGE SCALE GENOMIC DNA]</scope>
    <source>
        <strain evidence="2 3">NBRC 104335</strain>
    </source>
</reference>
<proteinExistence type="predicted"/>
<organism evidence="2 3">
    <name type="scientific">Haloferula sargassicola</name>
    <dbReference type="NCBI Taxonomy" id="490096"/>
    <lineage>
        <taxon>Bacteria</taxon>
        <taxon>Pseudomonadati</taxon>
        <taxon>Verrucomicrobiota</taxon>
        <taxon>Verrucomicrobiia</taxon>
        <taxon>Verrucomicrobiales</taxon>
        <taxon>Verrucomicrobiaceae</taxon>
        <taxon>Haloferula</taxon>
    </lineage>
</organism>
<evidence type="ECO:0000313" key="3">
    <source>
        <dbReference type="Proteomes" id="UP001476282"/>
    </source>
</evidence>
<protein>
    <submittedName>
        <fullName evidence="2">Uncharacterized protein</fullName>
    </submittedName>
</protein>
<keyword evidence="3" id="KW-1185">Reference proteome</keyword>
<keyword evidence="1" id="KW-0812">Transmembrane</keyword>
<accession>A0ABP9UKD6</accession>
<keyword evidence="1" id="KW-0472">Membrane</keyword>
<dbReference type="RefSeq" id="WP_353566217.1">
    <property type="nucleotide sequence ID" value="NZ_BAABRI010000006.1"/>
</dbReference>
<gene>
    <name evidence="2" type="ORF">Hsar01_01285</name>
</gene>
<feature type="transmembrane region" description="Helical" evidence="1">
    <location>
        <begin position="41"/>
        <end position="61"/>
    </location>
</feature>
<dbReference type="Proteomes" id="UP001476282">
    <property type="component" value="Unassembled WGS sequence"/>
</dbReference>
<evidence type="ECO:0000313" key="2">
    <source>
        <dbReference type="EMBL" id="GAA5482070.1"/>
    </source>
</evidence>
<name>A0ABP9UKD6_9BACT</name>
<comment type="caution">
    <text evidence="2">The sequence shown here is derived from an EMBL/GenBank/DDBJ whole genome shotgun (WGS) entry which is preliminary data.</text>
</comment>
<feature type="transmembrane region" description="Helical" evidence="1">
    <location>
        <begin position="12"/>
        <end position="29"/>
    </location>
</feature>
<dbReference type="EMBL" id="BAABRI010000006">
    <property type="protein sequence ID" value="GAA5482070.1"/>
    <property type="molecule type" value="Genomic_DNA"/>
</dbReference>